<reference evidence="4 5" key="2">
    <citation type="submission" date="2018-11" db="EMBL/GenBank/DDBJ databases">
        <authorList>
            <consortium name="Pathogen Informatics"/>
        </authorList>
    </citation>
    <scope>NUCLEOTIDE SEQUENCE [LARGE SCALE GENOMIC DNA]</scope>
    <source>
        <strain evidence="4 5">NST_G2</strain>
    </source>
</reference>
<evidence type="ECO:0000256" key="1">
    <source>
        <dbReference type="SAM" id="MobiDB-lite"/>
    </source>
</evidence>
<gene>
    <name evidence="4" type="ORF">SSLN_LOCUS8024</name>
</gene>
<dbReference type="InterPro" id="IPR056277">
    <property type="entry name" value="PPIase_AIP"/>
</dbReference>
<feature type="transmembrane region" description="Helical" evidence="2">
    <location>
        <begin position="167"/>
        <end position="187"/>
    </location>
</feature>
<name>A0A183SUX4_SCHSO</name>
<keyword evidence="2" id="KW-0472">Membrane</keyword>
<dbReference type="EMBL" id="UYSU01034438">
    <property type="protein sequence ID" value="VDL94409.1"/>
    <property type="molecule type" value="Genomic_DNA"/>
</dbReference>
<sequence length="323" mass="35305">MTSHASKTSPDSESSTTEDSTASFKSGVRSKDCGRGAHSHCKSELQKEESIKLAERMAEALARARSDPAAAAVAASAAKRQAPSSALAYLMHNNIMKRTLHTGGGSLAPLPDECRAPGGGIAYPRETKFIFDYRIRDPDEPDVFLDDTKKYGKRMELYSGKDFQIEVGGFCCLFFCFIRTSVLLFALQGRSGPSWPSEPILSVVRNSSYTYLSLSLLATMFSQYLCLIASFCMQFWEQCLGTMLIGEVASFLVPARCLVSFPAVNKKLRDYMLNKGGPGSAGGVPKHTCGFMSLREQGGLGYPDLDDLMTNPKTLEFIFELIS</sequence>
<evidence type="ECO:0000256" key="2">
    <source>
        <dbReference type="SAM" id="Phobius"/>
    </source>
</evidence>
<keyword evidence="2" id="KW-0812">Transmembrane</keyword>
<dbReference type="Gene3D" id="3.10.50.40">
    <property type="match status" value="1"/>
</dbReference>
<evidence type="ECO:0000259" key="3">
    <source>
        <dbReference type="Pfam" id="PF23322"/>
    </source>
</evidence>
<dbReference type="AlphaFoldDB" id="A0A183SUX4"/>
<feature type="domain" description="AIP/AIPL N-terminal FKBP-type PPIase" evidence="3">
    <location>
        <begin position="94"/>
        <end position="171"/>
    </location>
</feature>
<dbReference type="OrthoDB" id="5829758at2759"/>
<keyword evidence="5" id="KW-1185">Reference proteome</keyword>
<feature type="compositionally biased region" description="Low complexity" evidence="1">
    <location>
        <begin position="1"/>
        <end position="23"/>
    </location>
</feature>
<evidence type="ECO:0000313" key="5">
    <source>
        <dbReference type="Proteomes" id="UP000275846"/>
    </source>
</evidence>
<dbReference type="Pfam" id="PF23322">
    <property type="entry name" value="PPIase_AIP"/>
    <property type="match status" value="2"/>
</dbReference>
<dbReference type="WBParaSite" id="SSLN_0000833201-mRNA-1">
    <property type="protein sequence ID" value="SSLN_0000833201-mRNA-1"/>
    <property type="gene ID" value="SSLN_0000833201"/>
</dbReference>
<organism evidence="6">
    <name type="scientific">Schistocephalus solidus</name>
    <name type="common">Tapeworm</name>
    <dbReference type="NCBI Taxonomy" id="70667"/>
    <lineage>
        <taxon>Eukaryota</taxon>
        <taxon>Metazoa</taxon>
        <taxon>Spiralia</taxon>
        <taxon>Lophotrochozoa</taxon>
        <taxon>Platyhelminthes</taxon>
        <taxon>Cestoda</taxon>
        <taxon>Eucestoda</taxon>
        <taxon>Diphyllobothriidea</taxon>
        <taxon>Diphyllobothriidae</taxon>
        <taxon>Schistocephalus</taxon>
    </lineage>
</organism>
<feature type="transmembrane region" description="Helical" evidence="2">
    <location>
        <begin position="208"/>
        <end position="236"/>
    </location>
</feature>
<accession>A0A183SUX4</accession>
<protein>
    <submittedName>
        <fullName evidence="6">Calpain catalytic domain-containing protein</fullName>
    </submittedName>
</protein>
<feature type="domain" description="AIP/AIPL N-terminal FKBP-type PPIase" evidence="3">
    <location>
        <begin position="230"/>
        <end position="322"/>
    </location>
</feature>
<keyword evidence="2" id="KW-1133">Transmembrane helix</keyword>
<feature type="compositionally biased region" description="Basic and acidic residues" evidence="1">
    <location>
        <begin position="29"/>
        <end position="48"/>
    </location>
</feature>
<dbReference type="GO" id="GO:0003755">
    <property type="term" value="F:peptidyl-prolyl cis-trans isomerase activity"/>
    <property type="evidence" value="ECO:0007669"/>
    <property type="project" value="InterPro"/>
</dbReference>
<evidence type="ECO:0000313" key="6">
    <source>
        <dbReference type="WBParaSite" id="SSLN_0000833201-mRNA-1"/>
    </source>
</evidence>
<reference evidence="6" key="1">
    <citation type="submission" date="2016-06" db="UniProtKB">
        <authorList>
            <consortium name="WormBaseParasite"/>
        </authorList>
    </citation>
    <scope>IDENTIFICATION</scope>
</reference>
<feature type="region of interest" description="Disordered" evidence="1">
    <location>
        <begin position="1"/>
        <end position="48"/>
    </location>
</feature>
<proteinExistence type="predicted"/>
<dbReference type="STRING" id="70667.A0A183SUX4"/>
<dbReference type="InterPro" id="IPR046357">
    <property type="entry name" value="PPIase_dom_sf"/>
</dbReference>
<dbReference type="Proteomes" id="UP000275846">
    <property type="component" value="Unassembled WGS sequence"/>
</dbReference>
<evidence type="ECO:0000313" key="4">
    <source>
        <dbReference type="EMBL" id="VDL94409.1"/>
    </source>
</evidence>